<dbReference type="AlphaFoldDB" id="A0A7J9IG21"/>
<dbReference type="EMBL" id="JABFAD010359562">
    <property type="protein sequence ID" value="MBA0820783.1"/>
    <property type="molecule type" value="Genomic_DNA"/>
</dbReference>
<protein>
    <recommendedName>
        <fullName evidence="1">RNase H type-1 domain-containing protein</fullName>
    </recommendedName>
</protein>
<dbReference type="GO" id="GO:0004523">
    <property type="term" value="F:RNA-DNA hybrid ribonuclease activity"/>
    <property type="evidence" value="ECO:0007669"/>
    <property type="project" value="InterPro"/>
</dbReference>
<dbReference type="GO" id="GO:0003676">
    <property type="term" value="F:nucleic acid binding"/>
    <property type="evidence" value="ECO:0007669"/>
    <property type="project" value="InterPro"/>
</dbReference>
<dbReference type="InterPro" id="IPR052929">
    <property type="entry name" value="RNase_H-like_EbsB-rel"/>
</dbReference>
<gene>
    <name evidence="2" type="ORF">Gohar_022326</name>
</gene>
<dbReference type="OrthoDB" id="947756at2759"/>
<reference evidence="2 3" key="1">
    <citation type="journal article" date="2019" name="Genome Biol. Evol.">
        <title>Insights into the evolution of the New World diploid cottons (Gossypium, subgenus Houzingenia) based on genome sequencing.</title>
        <authorList>
            <person name="Grover C.E."/>
            <person name="Arick M.A. 2nd"/>
            <person name="Thrash A."/>
            <person name="Conover J.L."/>
            <person name="Sanders W.S."/>
            <person name="Peterson D.G."/>
            <person name="Frelichowski J.E."/>
            <person name="Scheffler J.A."/>
            <person name="Scheffler B.E."/>
            <person name="Wendel J.F."/>
        </authorList>
    </citation>
    <scope>NUCLEOTIDE SEQUENCE [LARGE SCALE GENOMIC DNA]</scope>
    <source>
        <strain evidence="2">0</strain>
        <tissue evidence="2">Leaf</tissue>
    </source>
</reference>
<dbReference type="PANTHER" id="PTHR47074:SF48">
    <property type="entry name" value="POLYNUCLEOTIDYL TRANSFERASE, RIBONUCLEASE H-LIKE SUPERFAMILY PROTEIN"/>
    <property type="match status" value="1"/>
</dbReference>
<proteinExistence type="predicted"/>
<dbReference type="Pfam" id="PF13456">
    <property type="entry name" value="RVT_3"/>
    <property type="match status" value="1"/>
</dbReference>
<feature type="non-terminal residue" evidence="2">
    <location>
        <position position="226"/>
    </location>
</feature>
<name>A0A7J9IG21_9ROSI</name>
<accession>A0A7J9IG21</accession>
<dbReference type="InterPro" id="IPR002156">
    <property type="entry name" value="RNaseH_domain"/>
</dbReference>
<feature type="domain" description="RNase H type-1" evidence="1">
    <location>
        <begin position="137"/>
        <end position="196"/>
    </location>
</feature>
<evidence type="ECO:0000259" key="1">
    <source>
        <dbReference type="Pfam" id="PF13456"/>
    </source>
</evidence>
<comment type="caution">
    <text evidence="2">The sequence shown here is derived from an EMBL/GenBank/DDBJ whole genome shotgun (WGS) entry which is preliminary data.</text>
</comment>
<dbReference type="Proteomes" id="UP000593560">
    <property type="component" value="Unassembled WGS sequence"/>
</dbReference>
<keyword evidence="3" id="KW-1185">Reference proteome</keyword>
<sequence>GYLRCERGEETAIDTLKDCPKAHVILAFGGLDGRILDNTYERCIDWLEDTLRWNCCNNAIFCGKNEEARVVWERSKMLGEDFRIHNLSNNPILPLSHNPQKLEKPPIGFMKVNVDATICNNKSSFGVIIHDCDGFNFDRVIFESNYASIINRLYKHRDDITILGHRIDEVKSMIDLFAEAEVRWISRNKNKVVDKLYSLAMKNSCNLSFELEYPSDIHQLVILDSF</sequence>
<dbReference type="PANTHER" id="PTHR47074">
    <property type="entry name" value="BNAC02G40300D PROTEIN"/>
    <property type="match status" value="1"/>
</dbReference>
<evidence type="ECO:0000313" key="3">
    <source>
        <dbReference type="Proteomes" id="UP000593560"/>
    </source>
</evidence>
<organism evidence="2 3">
    <name type="scientific">Gossypium harknessii</name>
    <dbReference type="NCBI Taxonomy" id="34285"/>
    <lineage>
        <taxon>Eukaryota</taxon>
        <taxon>Viridiplantae</taxon>
        <taxon>Streptophyta</taxon>
        <taxon>Embryophyta</taxon>
        <taxon>Tracheophyta</taxon>
        <taxon>Spermatophyta</taxon>
        <taxon>Magnoliopsida</taxon>
        <taxon>eudicotyledons</taxon>
        <taxon>Gunneridae</taxon>
        <taxon>Pentapetalae</taxon>
        <taxon>rosids</taxon>
        <taxon>malvids</taxon>
        <taxon>Malvales</taxon>
        <taxon>Malvaceae</taxon>
        <taxon>Malvoideae</taxon>
        <taxon>Gossypium</taxon>
    </lineage>
</organism>
<evidence type="ECO:0000313" key="2">
    <source>
        <dbReference type="EMBL" id="MBA0820783.1"/>
    </source>
</evidence>